<dbReference type="CDD" id="cd00854">
    <property type="entry name" value="NagA"/>
    <property type="match status" value="1"/>
</dbReference>
<evidence type="ECO:0000256" key="2">
    <source>
        <dbReference type="ARBA" id="ARBA00022723"/>
    </source>
</evidence>
<reference evidence="7 8" key="1">
    <citation type="submission" date="2023-12" db="EMBL/GenBank/DDBJ databases">
        <title>Jeotgalibacillus haloalkaliphilus sp. nov., a novel salt-tolerant bacteria, isolated from the estuary of the Fenhe River into the Yellow River.</title>
        <authorList>
            <person name="Li Y."/>
        </authorList>
    </citation>
    <scope>NUCLEOTIDE SEQUENCE [LARGE SCALE GENOMIC DNA]</scope>
    <source>
        <strain evidence="7 8">HH7-29</strain>
    </source>
</reference>
<dbReference type="Gene3D" id="2.30.40.10">
    <property type="entry name" value="Urease, subunit C, domain 1"/>
    <property type="match status" value="1"/>
</dbReference>
<dbReference type="PANTHER" id="PTHR11113:SF14">
    <property type="entry name" value="N-ACETYLGLUCOSAMINE-6-PHOSPHATE DEACETYLASE"/>
    <property type="match status" value="1"/>
</dbReference>
<name>A0ABU5KHI5_9BACL</name>
<dbReference type="Gene3D" id="3.20.20.140">
    <property type="entry name" value="Metal-dependent hydrolases"/>
    <property type="match status" value="1"/>
</dbReference>
<evidence type="ECO:0000313" key="8">
    <source>
        <dbReference type="Proteomes" id="UP001292084"/>
    </source>
</evidence>
<organism evidence="7 8">
    <name type="scientific">Jeotgalibacillus haloalkalitolerans</name>
    <dbReference type="NCBI Taxonomy" id="3104292"/>
    <lineage>
        <taxon>Bacteria</taxon>
        <taxon>Bacillati</taxon>
        <taxon>Bacillota</taxon>
        <taxon>Bacilli</taxon>
        <taxon>Bacillales</taxon>
        <taxon>Caryophanaceae</taxon>
        <taxon>Jeotgalibacillus</taxon>
    </lineage>
</organism>
<evidence type="ECO:0000313" key="7">
    <source>
        <dbReference type="EMBL" id="MDZ5710690.1"/>
    </source>
</evidence>
<feature type="domain" description="Amidohydrolase-related" evidence="6">
    <location>
        <begin position="53"/>
        <end position="381"/>
    </location>
</feature>
<comment type="caution">
    <text evidence="7">The sequence shown here is derived from an EMBL/GenBank/DDBJ whole genome shotgun (WGS) entry which is preliminary data.</text>
</comment>
<dbReference type="InterPro" id="IPR006680">
    <property type="entry name" value="Amidohydro-rel"/>
</dbReference>
<comment type="similarity">
    <text evidence="1 5">Belongs to the metallo-dependent hydrolases superfamily. NagA family.</text>
</comment>
<keyword evidence="4 5" id="KW-0119">Carbohydrate metabolism</keyword>
<dbReference type="Proteomes" id="UP001292084">
    <property type="component" value="Unassembled WGS sequence"/>
</dbReference>
<sequence>MDQYILEQIRIPFENGDQTIADVWVQNGKFKSISSNLSEPDIPRMKVSEKWRILPGFIDIHIHGAGGADVMDSTPEALLKIADTLPSEGTTSFLATTMTQRPEAVNAAVLNAAQYYQQQKAQGQSELLGIHLEGPFISTEKAGAQPLEFIIPPSVELFNKWCEASNDLIRVVTLAPETDEGLSFVKELQTRNIIVSLGHSNASEEVVLKAIEAGASHVTHLYNQMSSFQHREPGMVGIALTNQQLHAELIADFIHSHQSAVQLAIRSKGIDHVILITDAMRAKGLKDGVYELGGQKVTVKGMEARLADGTLAGSVLTMDQAFRHVKKLLGLKDSEMIALTSANAARTLGIFDHKGSITEGKDADFVLLDENDCVQKTACKGIMRGEKL</sequence>
<dbReference type="PANTHER" id="PTHR11113">
    <property type="entry name" value="N-ACETYLGLUCOSAMINE-6-PHOSPHATE DEACETYLASE"/>
    <property type="match status" value="1"/>
</dbReference>
<gene>
    <name evidence="7" type="primary">nagA</name>
    <name evidence="7" type="ORF">UFB30_00595</name>
</gene>
<proteinExistence type="inferred from homology"/>
<protein>
    <submittedName>
        <fullName evidence="7">N-acetylglucosamine-6-phosphate deacetylase</fullName>
        <ecNumber evidence="7">3.5.1.25</ecNumber>
    </submittedName>
</protein>
<accession>A0ABU5KHI5</accession>
<keyword evidence="8" id="KW-1185">Reference proteome</keyword>
<evidence type="ECO:0000259" key="6">
    <source>
        <dbReference type="Pfam" id="PF01979"/>
    </source>
</evidence>
<evidence type="ECO:0000256" key="4">
    <source>
        <dbReference type="ARBA" id="ARBA00023277"/>
    </source>
</evidence>
<evidence type="ECO:0000256" key="1">
    <source>
        <dbReference type="ARBA" id="ARBA00010716"/>
    </source>
</evidence>
<dbReference type="SUPFAM" id="SSF51556">
    <property type="entry name" value="Metallo-dependent hydrolases"/>
    <property type="match status" value="1"/>
</dbReference>
<dbReference type="SUPFAM" id="SSF51338">
    <property type="entry name" value="Composite domain of metallo-dependent hydrolases"/>
    <property type="match status" value="1"/>
</dbReference>
<keyword evidence="3 5" id="KW-0378">Hydrolase</keyword>
<dbReference type="Pfam" id="PF01979">
    <property type="entry name" value="Amidohydro_1"/>
    <property type="match status" value="1"/>
</dbReference>
<dbReference type="PIRSF" id="PIRSF038994">
    <property type="entry name" value="NagA"/>
    <property type="match status" value="1"/>
</dbReference>
<keyword evidence="2" id="KW-0479">Metal-binding</keyword>
<evidence type="ECO:0000256" key="3">
    <source>
        <dbReference type="ARBA" id="ARBA00022801"/>
    </source>
</evidence>
<dbReference type="InterPro" id="IPR003764">
    <property type="entry name" value="GlcNAc_6-P_deAcase"/>
</dbReference>
<dbReference type="NCBIfam" id="TIGR00221">
    <property type="entry name" value="nagA"/>
    <property type="match status" value="1"/>
</dbReference>
<evidence type="ECO:0000256" key="5">
    <source>
        <dbReference type="PIRNR" id="PIRNR038994"/>
    </source>
</evidence>
<dbReference type="GO" id="GO:0008448">
    <property type="term" value="F:N-acetylglucosamine-6-phosphate deacetylase activity"/>
    <property type="evidence" value="ECO:0007669"/>
    <property type="project" value="UniProtKB-EC"/>
</dbReference>
<dbReference type="InterPro" id="IPR032466">
    <property type="entry name" value="Metal_Hydrolase"/>
</dbReference>
<dbReference type="EMBL" id="JAXQNN010000001">
    <property type="protein sequence ID" value="MDZ5710690.1"/>
    <property type="molecule type" value="Genomic_DNA"/>
</dbReference>
<dbReference type="RefSeq" id="WP_322419731.1">
    <property type="nucleotide sequence ID" value="NZ_JAXQNN010000001.1"/>
</dbReference>
<dbReference type="InterPro" id="IPR011059">
    <property type="entry name" value="Metal-dep_hydrolase_composite"/>
</dbReference>
<dbReference type="EC" id="3.5.1.25" evidence="7"/>